<evidence type="ECO:0000313" key="2">
    <source>
        <dbReference type="EMBL" id="MBL7260872.1"/>
    </source>
</evidence>
<dbReference type="InterPro" id="IPR028994">
    <property type="entry name" value="Integrin_alpha_N"/>
</dbReference>
<evidence type="ECO:0000313" key="3">
    <source>
        <dbReference type="Proteomes" id="UP000598996"/>
    </source>
</evidence>
<protein>
    <recommendedName>
        <fullName evidence="1">FlgD/Vpr Ig-like domain-containing protein</fullName>
    </recommendedName>
</protein>
<feature type="domain" description="FlgD/Vpr Ig-like" evidence="1">
    <location>
        <begin position="213"/>
        <end position="277"/>
    </location>
</feature>
<sequence>MPATAKVIDAAPRYRILQYPGAAIVFTTVGNIGFQDPPTTGAVWFDTLWRVQEGASLQPFHIPTETVSGPALATGSTCTPTEVQATGKHLLWSCGSQGPAGVVEIATRKTIALPAGQYLLGDNYVVRHDANGTLLRYDVTGGTLGEAVTLANFPRGDLADDRNITWAVDKFGGDVAWVDAGNAVHIVDPGVAPSAPVAVSNTAPALVDYPQNGTFTVKVELTRPINNTTLTITQVRTGQTVRAIGSAARVSSTTWDGVFNGDRAPRGRYRWSLAASADGVSTVLAGSTMYALYGDGNGTFQAGLKVVGTGWLGYNSVVGAGDLNEDGKNDLILRDTAGNLFRRLGTGQGTFGDRAQIGSGYQQYAGIY</sequence>
<dbReference type="Proteomes" id="UP000598996">
    <property type="component" value="Unassembled WGS sequence"/>
</dbReference>
<dbReference type="Gene3D" id="2.60.40.4070">
    <property type="match status" value="1"/>
</dbReference>
<dbReference type="Pfam" id="PF13860">
    <property type="entry name" value="FlgD_ig"/>
    <property type="match status" value="1"/>
</dbReference>
<dbReference type="InterPro" id="IPR025965">
    <property type="entry name" value="FlgD/Vpr_Ig-like"/>
</dbReference>
<comment type="caution">
    <text evidence="2">The sequence shown here is derived from an EMBL/GenBank/DDBJ whole genome shotgun (WGS) entry which is preliminary data.</text>
</comment>
<reference evidence="2 3" key="1">
    <citation type="submission" date="2021-01" db="EMBL/GenBank/DDBJ databases">
        <title>Actinoplanes sp. nov. LDG1-01 isolated from lichen.</title>
        <authorList>
            <person name="Saeng-In P."/>
            <person name="Phongsopitanun W."/>
            <person name="Kanchanasin P."/>
            <person name="Yuki M."/>
            <person name="Kudo T."/>
            <person name="Ohkuma M."/>
            <person name="Tanasupawat S."/>
        </authorList>
    </citation>
    <scope>NUCLEOTIDE SEQUENCE [LARGE SCALE GENOMIC DNA]</scope>
    <source>
        <strain evidence="2 3">LDG1-01</strain>
    </source>
</reference>
<dbReference type="SUPFAM" id="SSF69318">
    <property type="entry name" value="Integrin alpha N-terminal domain"/>
    <property type="match status" value="1"/>
</dbReference>
<organism evidence="2 3">
    <name type="scientific">Paractinoplanes lichenicola</name>
    <dbReference type="NCBI Taxonomy" id="2802976"/>
    <lineage>
        <taxon>Bacteria</taxon>
        <taxon>Bacillati</taxon>
        <taxon>Actinomycetota</taxon>
        <taxon>Actinomycetes</taxon>
        <taxon>Micromonosporales</taxon>
        <taxon>Micromonosporaceae</taxon>
        <taxon>Paractinoplanes</taxon>
    </lineage>
</organism>
<keyword evidence="3" id="KW-1185">Reference proteome</keyword>
<dbReference type="RefSeq" id="WP_202997601.1">
    <property type="nucleotide sequence ID" value="NZ_JAENHO010000016.1"/>
</dbReference>
<proteinExistence type="predicted"/>
<gene>
    <name evidence="2" type="ORF">JKJ07_41965</name>
</gene>
<accession>A0ABS1W2C7</accession>
<name>A0ABS1W2C7_9ACTN</name>
<dbReference type="EMBL" id="JAENHO010000016">
    <property type="protein sequence ID" value="MBL7260872.1"/>
    <property type="molecule type" value="Genomic_DNA"/>
</dbReference>
<evidence type="ECO:0000259" key="1">
    <source>
        <dbReference type="Pfam" id="PF13860"/>
    </source>
</evidence>